<dbReference type="InterPro" id="IPR029787">
    <property type="entry name" value="Nucleotide_cyclase"/>
</dbReference>
<dbReference type="SMART" id="SM00091">
    <property type="entry name" value="PAS"/>
    <property type="match status" value="2"/>
</dbReference>
<dbReference type="Proteomes" id="UP000623842">
    <property type="component" value="Unassembled WGS sequence"/>
</dbReference>
<dbReference type="InterPro" id="IPR013783">
    <property type="entry name" value="Ig-like_fold"/>
</dbReference>
<reference evidence="5" key="1">
    <citation type="journal article" date="2014" name="Int. J. Syst. Evol. Microbiol.">
        <title>Complete genome sequence of Corynebacterium casei LMG S-19264T (=DSM 44701T), isolated from a smear-ripened cheese.</title>
        <authorList>
            <consortium name="US DOE Joint Genome Institute (JGI-PGF)"/>
            <person name="Walter F."/>
            <person name="Albersmeier A."/>
            <person name="Kalinowski J."/>
            <person name="Ruckert C."/>
        </authorList>
    </citation>
    <scope>NUCLEOTIDE SEQUENCE</scope>
    <source>
        <strain evidence="5">KCTC 42731</strain>
    </source>
</reference>
<dbReference type="Gene3D" id="3.30.450.20">
    <property type="entry name" value="PAS domain"/>
    <property type="match status" value="2"/>
</dbReference>
<dbReference type="Pfam" id="PF08447">
    <property type="entry name" value="PAS_3"/>
    <property type="match status" value="1"/>
</dbReference>
<dbReference type="InterPro" id="IPR001610">
    <property type="entry name" value="PAC"/>
</dbReference>
<feature type="domain" description="PAS" evidence="1">
    <location>
        <begin position="939"/>
        <end position="983"/>
    </location>
</feature>
<dbReference type="Gene3D" id="2.130.10.10">
    <property type="entry name" value="YVTN repeat-like/Quinoprotein amine dehydrogenase"/>
    <property type="match status" value="3"/>
</dbReference>
<dbReference type="CDD" id="cd01948">
    <property type="entry name" value="EAL"/>
    <property type="match status" value="1"/>
</dbReference>
<dbReference type="SMART" id="SM00267">
    <property type="entry name" value="GGDEF"/>
    <property type="match status" value="1"/>
</dbReference>
<dbReference type="Pfam" id="PF07495">
    <property type="entry name" value="Y_Y_Y"/>
    <property type="match status" value="1"/>
</dbReference>
<dbReference type="PROSITE" id="PS50113">
    <property type="entry name" value="PAC"/>
    <property type="match status" value="2"/>
</dbReference>
<dbReference type="PROSITE" id="PS50887">
    <property type="entry name" value="GGDEF"/>
    <property type="match status" value="1"/>
</dbReference>
<feature type="domain" description="PAC" evidence="2">
    <location>
        <begin position="1009"/>
        <end position="1061"/>
    </location>
</feature>
<accession>A0A919BD13</accession>
<dbReference type="Pfam" id="PF13426">
    <property type="entry name" value="PAS_9"/>
    <property type="match status" value="1"/>
</dbReference>
<feature type="domain" description="GGDEF" evidence="4">
    <location>
        <begin position="1089"/>
        <end position="1222"/>
    </location>
</feature>
<dbReference type="PROSITE" id="PS50883">
    <property type="entry name" value="EAL"/>
    <property type="match status" value="1"/>
</dbReference>
<evidence type="ECO:0000313" key="6">
    <source>
        <dbReference type="Proteomes" id="UP000623842"/>
    </source>
</evidence>
<dbReference type="Pfam" id="PF07494">
    <property type="entry name" value="Reg_prop"/>
    <property type="match status" value="3"/>
</dbReference>
<proteinExistence type="predicted"/>
<keyword evidence="6" id="KW-1185">Reference proteome</keyword>
<dbReference type="InterPro" id="IPR000160">
    <property type="entry name" value="GGDEF_dom"/>
</dbReference>
<dbReference type="InterPro" id="IPR035919">
    <property type="entry name" value="EAL_sf"/>
</dbReference>
<feature type="domain" description="PAC" evidence="2">
    <location>
        <begin position="889"/>
        <end position="942"/>
    </location>
</feature>
<dbReference type="CDD" id="cd01949">
    <property type="entry name" value="GGDEF"/>
    <property type="match status" value="1"/>
</dbReference>
<dbReference type="SUPFAM" id="SSF141868">
    <property type="entry name" value="EAL domain-like"/>
    <property type="match status" value="1"/>
</dbReference>
<evidence type="ECO:0000259" key="3">
    <source>
        <dbReference type="PROSITE" id="PS50883"/>
    </source>
</evidence>
<dbReference type="InterPro" id="IPR011110">
    <property type="entry name" value="Reg_prop"/>
</dbReference>
<sequence length="1494" mass="171063">MLILLFSSNLHANPAFSFSKYLNADHFSPAEGLSQNYVFDVVQDHEGFLWVATQDGLNKFDGQSFTHYRNDFYDPNSIADNFIRNLHITQDGTLWIGTQNGLSRYNAEQDNFVNYRASEDNNQSLSDNLIWAVYEDKYASFNSTDKKQNTNNLWVTTQNGLHKYNSESDSFTPIKIRKISNSEVIPLTEVKTIFQDDKGFYWISTYEQGFIILNKNLTLADSFKKRIEASIGKPINSIRDIKSDNNYYWLATDVGLHVLNKNYEKQSQFNFEGSALENSLVTEVSILEEHHYWVATEQGLYSVNPLNESFAKHQYEETLADRIVSLTVDTNKNLWIGTLHGLFTVKGSKNVVKNIHSNITGHIDHIDALHYYKNKVWFESDNELFQFSPITQKVIKEADLNTSIYQILNNDEHLILFSDSGDLIEFNTETQEQIIHANWEQQSSYANDKRVFHSQGLIWYIDIGGKLSTYDLNTKKFNVINQDQEFITNGAKTKDGFWLVNKSGKILDYSIEKNTFTEFSFKNSTKFDLTRARTIIESADNLVIGTDGTGALVISKGSKHAYFYNEHNGLANNFINDIIVDKQNNIWFSTNKAITVLTPQQKLRNFNHEFLTNIEYLSQSSTIDQAGNIYLGGNLGFDYFSPDLLLNFKQQLTLPVFTDLLIANKVVEISAEKTDNFTIPKRFSDLAKITLQYSHSPFSFEFIAPNSKLSTQVAYRYKLHGVDDRWLETTIHNLRATYTNLASGHYLFEVQAYDIYNPNEFKSNSVNIEILPPWWLSNSAVLIYSLVCLLILAYMLQQFRHKRLYHLQIKTSEERLKLSLWGSGDEMWDWNIKKGKIYRSNIWGVLEFPQDGKRNLGNNNDNETNINQADIKRITHALQDHFDEKTAHFEATYRVKDKNGQWIWVLDRGKIVERDEKNAPIRMTGTLKDISQVKKADERLKLFAKCFENISDAVVIYDRQFNVVDINKAFHRITGKTKRQMIGTPLNFRQYDDSFTNSVKQHLLTKGSWHGEIESQRENGECYLTDLNIDIIRDENNSISHFVGVFSDITKRKETEAELRKLANTDTLTGLPNRSYFQANQSRLVKNKIPHALLVFDLDNFKKVNDSMGHEVGDVLLCKVAERIRSVGRKQDTVYRLGGDEFSIIIENTNDIHTITSIAKHILRTIAEPLKLKNHEIVLYSSIGIVLYPEDGTTPQELLKNADTAMYHAKNEGGNRYKFFNGTMNEQAVKRLQIEGLIRHGLKEDYFSVFYQPKIEIATGKIAGMEALVRFETPSKGIISPVTFIPVSEETGQIIEIGEVVLRKACFATKKWIDEGLFDGRCAVNLSAVQFTQPNLVGMITDILKEANLPSKYLELEITEGTVMNSPQQAIDTMLQLRAMGIHLSLDDFGTGYSSLAYLKKFPLNTLKIDKAFVDDIEHSEQGRNMVATIVTIAHNLGLQVVAEGVETNQQLSFLSGLRCEQLQGYLYSKPLSTNNFRSYLFSHQITDKSTSFS</sequence>
<dbReference type="InterPro" id="IPR000014">
    <property type="entry name" value="PAS"/>
</dbReference>
<dbReference type="NCBIfam" id="TIGR00229">
    <property type="entry name" value="sensory_box"/>
    <property type="match status" value="1"/>
</dbReference>
<dbReference type="InterPro" id="IPR011047">
    <property type="entry name" value="Quinoprotein_ADH-like_sf"/>
</dbReference>
<dbReference type="InterPro" id="IPR052155">
    <property type="entry name" value="Biofilm_reg_signaling"/>
</dbReference>
<dbReference type="InterPro" id="IPR011123">
    <property type="entry name" value="Y_Y_Y"/>
</dbReference>
<dbReference type="Gene3D" id="3.20.20.450">
    <property type="entry name" value="EAL domain"/>
    <property type="match status" value="1"/>
</dbReference>
<dbReference type="InterPro" id="IPR035965">
    <property type="entry name" value="PAS-like_dom_sf"/>
</dbReference>
<dbReference type="Gene3D" id="3.30.70.270">
    <property type="match status" value="1"/>
</dbReference>
<dbReference type="InterPro" id="IPR015943">
    <property type="entry name" value="WD40/YVTN_repeat-like_dom_sf"/>
</dbReference>
<dbReference type="Gene3D" id="2.60.40.10">
    <property type="entry name" value="Immunoglobulins"/>
    <property type="match status" value="1"/>
</dbReference>
<gene>
    <name evidence="5" type="ORF">GCM10017161_05710</name>
</gene>
<reference evidence="5" key="2">
    <citation type="submission" date="2020-09" db="EMBL/GenBank/DDBJ databases">
        <authorList>
            <person name="Sun Q."/>
            <person name="Kim S."/>
        </authorList>
    </citation>
    <scope>NUCLEOTIDE SEQUENCE</scope>
    <source>
        <strain evidence="5">KCTC 42731</strain>
    </source>
</reference>
<dbReference type="InterPro" id="IPR043128">
    <property type="entry name" value="Rev_trsase/Diguanyl_cyclase"/>
</dbReference>
<dbReference type="PANTHER" id="PTHR44757">
    <property type="entry name" value="DIGUANYLATE CYCLASE DGCP"/>
    <property type="match status" value="1"/>
</dbReference>
<dbReference type="InterPro" id="IPR001633">
    <property type="entry name" value="EAL_dom"/>
</dbReference>
<dbReference type="PANTHER" id="PTHR44757:SF2">
    <property type="entry name" value="BIOFILM ARCHITECTURE MAINTENANCE PROTEIN MBAA"/>
    <property type="match status" value="1"/>
</dbReference>
<dbReference type="PROSITE" id="PS50112">
    <property type="entry name" value="PAS"/>
    <property type="match status" value="1"/>
</dbReference>
<feature type="domain" description="EAL" evidence="3">
    <location>
        <begin position="1231"/>
        <end position="1485"/>
    </location>
</feature>
<dbReference type="SUPFAM" id="SSF55073">
    <property type="entry name" value="Nucleotide cyclase"/>
    <property type="match status" value="1"/>
</dbReference>
<organism evidence="5 6">
    <name type="scientific">Thalassotalea marina</name>
    <dbReference type="NCBI Taxonomy" id="1673741"/>
    <lineage>
        <taxon>Bacteria</taxon>
        <taxon>Pseudomonadati</taxon>
        <taxon>Pseudomonadota</taxon>
        <taxon>Gammaproteobacteria</taxon>
        <taxon>Alteromonadales</taxon>
        <taxon>Colwelliaceae</taxon>
        <taxon>Thalassotalea</taxon>
    </lineage>
</organism>
<evidence type="ECO:0000313" key="5">
    <source>
        <dbReference type="EMBL" id="GHF81180.1"/>
    </source>
</evidence>
<evidence type="ECO:0000259" key="2">
    <source>
        <dbReference type="PROSITE" id="PS50113"/>
    </source>
</evidence>
<dbReference type="SUPFAM" id="SSF50998">
    <property type="entry name" value="Quinoprotein alcohol dehydrogenase-like"/>
    <property type="match status" value="1"/>
</dbReference>
<dbReference type="Pfam" id="PF00990">
    <property type="entry name" value="GGDEF"/>
    <property type="match status" value="1"/>
</dbReference>
<name>A0A919BD13_9GAMM</name>
<dbReference type="CDD" id="cd00130">
    <property type="entry name" value="PAS"/>
    <property type="match status" value="1"/>
</dbReference>
<dbReference type="NCBIfam" id="TIGR00254">
    <property type="entry name" value="GGDEF"/>
    <property type="match status" value="1"/>
</dbReference>
<evidence type="ECO:0000259" key="1">
    <source>
        <dbReference type="PROSITE" id="PS50112"/>
    </source>
</evidence>
<dbReference type="InterPro" id="IPR000700">
    <property type="entry name" value="PAS-assoc_C"/>
</dbReference>
<comment type="caution">
    <text evidence="5">The sequence shown here is derived from an EMBL/GenBank/DDBJ whole genome shotgun (WGS) entry which is preliminary data.</text>
</comment>
<dbReference type="SMART" id="SM00052">
    <property type="entry name" value="EAL"/>
    <property type="match status" value="1"/>
</dbReference>
<evidence type="ECO:0000259" key="4">
    <source>
        <dbReference type="PROSITE" id="PS50887"/>
    </source>
</evidence>
<dbReference type="SMART" id="SM00086">
    <property type="entry name" value="PAC"/>
    <property type="match status" value="2"/>
</dbReference>
<dbReference type="EMBL" id="BNCK01000001">
    <property type="protein sequence ID" value="GHF81180.1"/>
    <property type="molecule type" value="Genomic_DNA"/>
</dbReference>
<dbReference type="Pfam" id="PF00563">
    <property type="entry name" value="EAL"/>
    <property type="match status" value="1"/>
</dbReference>
<dbReference type="InterPro" id="IPR013655">
    <property type="entry name" value="PAS_fold_3"/>
</dbReference>
<dbReference type="SUPFAM" id="SSF55785">
    <property type="entry name" value="PYP-like sensor domain (PAS domain)"/>
    <property type="match status" value="2"/>
</dbReference>
<protein>
    <submittedName>
        <fullName evidence="5">Diguanylate cyclase</fullName>
    </submittedName>
</protein>
<dbReference type="SUPFAM" id="SSF63829">
    <property type="entry name" value="Calcium-dependent phosphotriesterase"/>
    <property type="match status" value="1"/>
</dbReference>